<proteinExistence type="predicted"/>
<reference evidence="2 3" key="1">
    <citation type="submission" date="2024-09" db="EMBL/GenBank/DDBJ databases">
        <authorList>
            <person name="Sun Q."/>
            <person name="Mori K."/>
        </authorList>
    </citation>
    <scope>NUCLEOTIDE SEQUENCE [LARGE SCALE GENOMIC DNA]</scope>
    <source>
        <strain evidence="2 3">JCM 11411</strain>
    </source>
</reference>
<keyword evidence="1" id="KW-0175">Coiled coil</keyword>
<gene>
    <name evidence="2" type="ORF">ACFFQ6_31655</name>
</gene>
<accession>A0ABV5XR86</accession>
<sequence>MQLLALALYARDGRRRDVRFVPGQLNIVTGESKTGKSALLAITEFCLGRNRYLVPAGPITDHVVWFGSLWQLTDDPEGPRVFVGRPAPPSGQTSTQRAMLEFGGPGLDLFDSDQLVENADTDGIRRQLGRRIGIAENMVESRGPGMNQTPFEAHIGHAAWLCLQDQDEIASRNYLFHRQGDGRVAEHLKDTIPYFLGAVPADAAAKKAALRDAHRALRRAESALTTAEQEASSVDSALRGLLAEAYAAGLVENGDLTERDNIVAALQVGRLQASATQRQSADSGTPEAAVPIRTDDPVIVQDRRREINRRRDELRAELAGVMDSRALLLDRRDAERDFTEAVGLHTGRMTSLDLLPHMEDGGSTREEACPVCGNNLDVPDPAISDLSNRLISLRTQLTALETAPESRRQAITGLETKADQLRGQLSAIQTAIESLDAANQVAQLEQNAAATRNYTRGRIDAYLTVIETGASSSLKRLRNNVTDAARRVSRLEDEMDGDSQREELHSRLNVIGRTMTEYAQRLGLEHVENGVRLDLSALTVVTDTSSGPLPLSRIGSAANWIGYHLATHLALHKFFVENERPVPRFLMLDQPTQAYYPSDAAKNAGQVADVDRTAVLAMFTTMRDVVEELTPRMQIIVSDHANLDEQWFQDAVQHEWRNGVRLVPLDWITASD</sequence>
<evidence type="ECO:0000313" key="2">
    <source>
        <dbReference type="EMBL" id="MFB9784264.1"/>
    </source>
</evidence>
<dbReference type="Pfam" id="PF12532">
    <property type="entry name" value="DUF3732"/>
    <property type="match status" value="1"/>
</dbReference>
<dbReference type="RefSeq" id="WP_378376728.1">
    <property type="nucleotide sequence ID" value="NZ_JBHMAS010000085.1"/>
</dbReference>
<organism evidence="2 3">
    <name type="scientific">Rhodococcus baikonurensis</name>
    <dbReference type="NCBI Taxonomy" id="172041"/>
    <lineage>
        <taxon>Bacteria</taxon>
        <taxon>Bacillati</taxon>
        <taxon>Actinomycetota</taxon>
        <taxon>Actinomycetes</taxon>
        <taxon>Mycobacteriales</taxon>
        <taxon>Nocardiaceae</taxon>
        <taxon>Rhodococcus</taxon>
        <taxon>Rhodococcus erythropolis group</taxon>
    </lineage>
</organism>
<dbReference type="EMBL" id="JBHMAS010000085">
    <property type="protein sequence ID" value="MFB9784264.1"/>
    <property type="molecule type" value="Genomic_DNA"/>
</dbReference>
<dbReference type="Gene3D" id="1.10.287.1490">
    <property type="match status" value="1"/>
</dbReference>
<comment type="caution">
    <text evidence="2">The sequence shown here is derived from an EMBL/GenBank/DDBJ whole genome shotgun (WGS) entry which is preliminary data.</text>
</comment>
<evidence type="ECO:0000256" key="1">
    <source>
        <dbReference type="SAM" id="Coils"/>
    </source>
</evidence>
<feature type="coiled-coil region" evidence="1">
    <location>
        <begin position="383"/>
        <end position="438"/>
    </location>
</feature>
<dbReference type="InterPro" id="IPR022205">
    <property type="entry name" value="DUF3732"/>
</dbReference>
<name>A0ABV5XR86_9NOCA</name>
<evidence type="ECO:0000313" key="3">
    <source>
        <dbReference type="Proteomes" id="UP001589587"/>
    </source>
</evidence>
<dbReference type="PANTHER" id="PTHR32114:SF2">
    <property type="entry name" value="ABC TRANSPORTER ABCH.3"/>
    <property type="match status" value="1"/>
</dbReference>
<keyword evidence="3" id="KW-1185">Reference proteome</keyword>
<protein>
    <submittedName>
        <fullName evidence="2">DUF3732 domain-containing protein</fullName>
    </submittedName>
</protein>
<dbReference type="PANTHER" id="PTHR32114">
    <property type="entry name" value="ABC TRANSPORTER ABCH.3"/>
    <property type="match status" value="1"/>
</dbReference>
<dbReference type="Proteomes" id="UP001589587">
    <property type="component" value="Unassembled WGS sequence"/>
</dbReference>